<dbReference type="InterPro" id="IPR016024">
    <property type="entry name" value="ARM-type_fold"/>
</dbReference>
<evidence type="ECO:0008006" key="3">
    <source>
        <dbReference type="Google" id="ProtNLM"/>
    </source>
</evidence>
<evidence type="ECO:0000313" key="2">
    <source>
        <dbReference type="Proteomes" id="UP000490821"/>
    </source>
</evidence>
<dbReference type="EMBL" id="BLMI01000109">
    <property type="protein sequence ID" value="GFI40933.1"/>
    <property type="molecule type" value="Genomic_DNA"/>
</dbReference>
<reference evidence="1 2" key="1">
    <citation type="journal article" date="2020" name="Microbiome">
        <title>Single-cell genomics of uncultured bacteria reveals dietary fiber responders in the mouse gut microbiota.</title>
        <authorList>
            <person name="Chijiiwa R."/>
            <person name="Hosokawa M."/>
            <person name="Kogawa M."/>
            <person name="Nishikawa Y."/>
            <person name="Ide K."/>
            <person name="Sakanashi C."/>
            <person name="Takahashi K."/>
            <person name="Takeyama H."/>
        </authorList>
    </citation>
    <scope>NUCLEOTIDE SEQUENCE [LARGE SCALE GENOMIC DNA]</scope>
    <source>
        <strain evidence="1">IMSAGC_017</strain>
    </source>
</reference>
<dbReference type="Pfam" id="PF12636">
    <property type="entry name" value="DUF3781"/>
    <property type="match status" value="1"/>
</dbReference>
<sequence>MKEKLENLYNEDNNSAYKTLLELETITTESNELYSYFEYLLEMLNSKKTFIRVRGFRLICFLAKWDNEDKINKNIEVILNVLEDEKGTSVRQCLEKLSLILMYKIELTEVIKNKIKNLDLSKYKGSMQSLIRKDIKNIYSNLENLQDKKILFDNIDKIHTTEMGIDRIRKNLKIDTKDVVVYCKNKVMDKNCNIYKQGKNWYCEVDNIKITINSYSYTIITAHIIK</sequence>
<dbReference type="Proteomes" id="UP000490821">
    <property type="component" value="Unassembled WGS sequence"/>
</dbReference>
<evidence type="ECO:0000313" key="1">
    <source>
        <dbReference type="EMBL" id="GFI40933.1"/>
    </source>
</evidence>
<proteinExistence type="predicted"/>
<accession>A0A829Z9C7</accession>
<name>A0A829Z9C7_9FIRM</name>
<dbReference type="RefSeq" id="WP_228762348.1">
    <property type="nucleotide sequence ID" value="NZ_BLMI01000109.1"/>
</dbReference>
<organism evidence="1 2">
    <name type="scientific">Thomasclavelia cocleata</name>
    <dbReference type="NCBI Taxonomy" id="69824"/>
    <lineage>
        <taxon>Bacteria</taxon>
        <taxon>Bacillati</taxon>
        <taxon>Bacillota</taxon>
        <taxon>Erysipelotrichia</taxon>
        <taxon>Erysipelotrichales</taxon>
        <taxon>Coprobacillaceae</taxon>
        <taxon>Thomasclavelia</taxon>
    </lineage>
</organism>
<dbReference type="SUPFAM" id="SSF48371">
    <property type="entry name" value="ARM repeat"/>
    <property type="match status" value="1"/>
</dbReference>
<protein>
    <recommendedName>
        <fullName evidence="3">DUF3781 domain-containing protein</fullName>
    </recommendedName>
</protein>
<dbReference type="InterPro" id="IPR024229">
    <property type="entry name" value="DUF3781"/>
</dbReference>
<comment type="caution">
    <text evidence="1">The sequence shown here is derived from an EMBL/GenBank/DDBJ whole genome shotgun (WGS) entry which is preliminary data.</text>
</comment>
<gene>
    <name evidence="1" type="ORF">IMSAGC017_00973</name>
</gene>
<dbReference type="AlphaFoldDB" id="A0A829Z9C7"/>